<evidence type="ECO:0000313" key="1">
    <source>
        <dbReference type="EMBL" id="TLD42997.1"/>
    </source>
</evidence>
<name>A0A533QE17_9BACT</name>
<protein>
    <submittedName>
        <fullName evidence="1">Uncharacterized protein</fullName>
    </submittedName>
</protein>
<dbReference type="Proteomes" id="UP000319783">
    <property type="component" value="Unassembled WGS sequence"/>
</dbReference>
<proteinExistence type="predicted"/>
<dbReference type="EMBL" id="SULG01000009">
    <property type="protein sequence ID" value="TLD42997.1"/>
    <property type="molecule type" value="Genomic_DNA"/>
</dbReference>
<gene>
    <name evidence="1" type="ORF">JETT_0680</name>
</gene>
<comment type="caution">
    <text evidence="1">The sequence shown here is derived from an EMBL/GenBank/DDBJ whole genome shotgun (WGS) entry which is preliminary data.</text>
</comment>
<reference evidence="1 2" key="1">
    <citation type="submission" date="2019-04" db="EMBL/GenBank/DDBJ databases">
        <title>Genome of a novel bacterium Candidatus Jettenia ecosi reconstructed from metagenome of an anammox bioreactor.</title>
        <authorList>
            <person name="Mardanov A.V."/>
            <person name="Beletsky A.V."/>
            <person name="Ravin N.V."/>
            <person name="Botchkova E.A."/>
            <person name="Litti Y.V."/>
            <person name="Nozhevnikova A.N."/>
        </authorList>
    </citation>
    <scope>NUCLEOTIDE SEQUENCE [LARGE SCALE GENOMIC DNA]</scope>
    <source>
        <strain evidence="1">J2</strain>
    </source>
</reference>
<accession>A0A533QE17</accession>
<organism evidence="1 2">
    <name type="scientific">Candidatus Jettenia ecosi</name>
    <dbReference type="NCBI Taxonomy" id="2494326"/>
    <lineage>
        <taxon>Bacteria</taxon>
        <taxon>Pseudomonadati</taxon>
        <taxon>Planctomycetota</taxon>
        <taxon>Candidatus Brocadiia</taxon>
        <taxon>Candidatus Brocadiales</taxon>
        <taxon>Candidatus Brocadiaceae</taxon>
        <taxon>Candidatus Jettenia</taxon>
    </lineage>
</organism>
<evidence type="ECO:0000313" key="2">
    <source>
        <dbReference type="Proteomes" id="UP000319783"/>
    </source>
</evidence>
<sequence>MFDRKNSRDKLRKLCDISLDNYGKKMILEHQIGLLCSLLKKRVLNLI</sequence>
<dbReference type="AlphaFoldDB" id="A0A533QE17"/>